<dbReference type="Gene3D" id="2.60.40.1180">
    <property type="entry name" value="Golgi alpha-mannosidase II"/>
    <property type="match status" value="1"/>
</dbReference>
<evidence type="ECO:0000313" key="11">
    <source>
        <dbReference type="Proteomes" id="UP000223749"/>
    </source>
</evidence>
<dbReference type="PIRSF" id="PIRSF001092">
    <property type="entry name" value="Alpha-L-fucosidase"/>
    <property type="match status" value="1"/>
</dbReference>
<proteinExistence type="inferred from homology"/>
<sequence length="506" mass="57823">MKIKKNKLFSFIVVLGLVASSSIHAQQIHINPGPFKPTNESLKEYKYPQWFRDAKFGIWSHWGPQAVPRQGDWYARNMYIQGSSQNKYHTATYGPPSKFGYKDIIRLWKAEKWNPEKLMALYKKAGAKYFVSMGSHHDNFFLWNSKIHKWNSVNMGPHKDVVGLWQKAARNQGLKFGVSEHLAASYTWFQTAHKADTSGAYKGIPYDGNDAQYADLYHTLAAPGDDAWLTTNDQWKKTWYNNIEELVNTYHPDLLYSDSKLPFDETGRSMLANFYNGNMAHNSGKLTAVYNCKEPSEGKWAQDVERGVLDSISPYPWQTDTSIGDWYYRTGQKYRSATEIIQMLIDIVSKNGNLLINVVQTPEGDLEQDVITILEELATWMPANGEGIYGTRPWKTYGEGPSTIKANQTPGHFGGLSDTYTYKETDIRFTSKDNDLYAFCMDVPTGNIQIKSLGKQSKLNNKKIHAVKLLGSNEKLKWEQQDDALIIYKPLNSPAWRVLTFKIELK</sequence>
<evidence type="ECO:0000256" key="2">
    <source>
        <dbReference type="ARBA" id="ARBA00007951"/>
    </source>
</evidence>
<protein>
    <recommendedName>
        <fullName evidence="3">alpha-L-fucosidase</fullName>
        <ecNumber evidence="3">3.2.1.51</ecNumber>
    </recommendedName>
</protein>
<dbReference type="SUPFAM" id="SSF51445">
    <property type="entry name" value="(Trans)glycosidases"/>
    <property type="match status" value="1"/>
</dbReference>
<dbReference type="Pfam" id="PF01120">
    <property type="entry name" value="Alpha_L_fucos"/>
    <property type="match status" value="1"/>
</dbReference>
<dbReference type="InterPro" id="IPR013780">
    <property type="entry name" value="Glyco_hydro_b"/>
</dbReference>
<dbReference type="SMART" id="SM00812">
    <property type="entry name" value="Alpha_L_fucos"/>
    <property type="match status" value="1"/>
</dbReference>
<dbReference type="InterPro" id="IPR057739">
    <property type="entry name" value="Glyco_hydro_29_N"/>
</dbReference>
<keyword evidence="6" id="KW-0326">Glycosidase</keyword>
<evidence type="ECO:0000313" key="10">
    <source>
        <dbReference type="EMBL" id="ATP59112.1"/>
    </source>
</evidence>
<comment type="function">
    <text evidence="1">Alpha-L-fucosidase is responsible for hydrolyzing the alpha-1,6-linked fucose joined to the reducing-end N-acetylglucosamine of the carbohydrate moieties of glycoproteins.</text>
</comment>
<dbReference type="RefSeq" id="WP_099440983.1">
    <property type="nucleotide sequence ID" value="NZ_CP024091.1"/>
</dbReference>
<dbReference type="KEGG" id="pgs:CPT03_02465"/>
<accession>A0A2D1UBV8</accession>
<dbReference type="Pfam" id="PF16757">
    <property type="entry name" value="Fucosidase_C"/>
    <property type="match status" value="1"/>
</dbReference>
<evidence type="ECO:0000256" key="7">
    <source>
        <dbReference type="SAM" id="SignalP"/>
    </source>
</evidence>
<dbReference type="Gene3D" id="3.20.20.80">
    <property type="entry name" value="Glycosidases"/>
    <property type="match status" value="1"/>
</dbReference>
<dbReference type="EC" id="3.2.1.51" evidence="3"/>
<feature type="chain" id="PRO_5013635543" description="alpha-L-fucosidase" evidence="7">
    <location>
        <begin position="26"/>
        <end position="506"/>
    </location>
</feature>
<dbReference type="GO" id="GO:0006004">
    <property type="term" value="P:fucose metabolic process"/>
    <property type="evidence" value="ECO:0007669"/>
    <property type="project" value="InterPro"/>
</dbReference>
<dbReference type="InterPro" id="IPR017853">
    <property type="entry name" value="GH"/>
</dbReference>
<dbReference type="PANTHER" id="PTHR10030">
    <property type="entry name" value="ALPHA-L-FUCOSIDASE"/>
    <property type="match status" value="1"/>
</dbReference>
<feature type="signal peptide" evidence="7">
    <location>
        <begin position="1"/>
        <end position="25"/>
    </location>
</feature>
<dbReference type="GO" id="GO:0005764">
    <property type="term" value="C:lysosome"/>
    <property type="evidence" value="ECO:0007669"/>
    <property type="project" value="TreeGrafter"/>
</dbReference>
<dbReference type="GO" id="GO:0016139">
    <property type="term" value="P:glycoside catabolic process"/>
    <property type="evidence" value="ECO:0007669"/>
    <property type="project" value="TreeGrafter"/>
</dbReference>
<dbReference type="EMBL" id="CP024091">
    <property type="protein sequence ID" value="ATP59112.1"/>
    <property type="molecule type" value="Genomic_DNA"/>
</dbReference>
<feature type="domain" description="Glycoside hydrolase family 29 N-terminal" evidence="8">
    <location>
        <begin position="25"/>
        <end position="386"/>
    </location>
</feature>
<evidence type="ECO:0000256" key="4">
    <source>
        <dbReference type="ARBA" id="ARBA00022729"/>
    </source>
</evidence>
<dbReference type="Proteomes" id="UP000223749">
    <property type="component" value="Chromosome"/>
</dbReference>
<evidence type="ECO:0000259" key="8">
    <source>
        <dbReference type="Pfam" id="PF01120"/>
    </source>
</evidence>
<evidence type="ECO:0000256" key="6">
    <source>
        <dbReference type="ARBA" id="ARBA00023295"/>
    </source>
</evidence>
<comment type="similarity">
    <text evidence="2">Belongs to the glycosyl hydrolase 29 family.</text>
</comment>
<keyword evidence="5" id="KW-0378">Hydrolase</keyword>
<evidence type="ECO:0000259" key="9">
    <source>
        <dbReference type="Pfam" id="PF16757"/>
    </source>
</evidence>
<dbReference type="PRINTS" id="PR00741">
    <property type="entry name" value="GLHYDRLASE29"/>
</dbReference>
<dbReference type="InterPro" id="IPR016286">
    <property type="entry name" value="FUC_metazoa-typ"/>
</dbReference>
<feature type="domain" description="Alpha-L-fucosidase C-terminal" evidence="9">
    <location>
        <begin position="425"/>
        <end position="491"/>
    </location>
</feature>
<dbReference type="AlphaFoldDB" id="A0A2D1UBV8"/>
<name>A0A2D1UBV8_9SPHI</name>
<dbReference type="GO" id="GO:0004560">
    <property type="term" value="F:alpha-L-fucosidase activity"/>
    <property type="evidence" value="ECO:0007669"/>
    <property type="project" value="InterPro"/>
</dbReference>
<reference evidence="10 11" key="1">
    <citation type="submission" date="2017-10" db="EMBL/GenBank/DDBJ databases">
        <title>Whole genome of Pedobacter ginsengisoli T01R-27 isolated from tomato rhizosphere.</title>
        <authorList>
            <person name="Weon H.-Y."/>
            <person name="Lee S.A."/>
            <person name="Sang M.K."/>
            <person name="Song J."/>
        </authorList>
    </citation>
    <scope>NUCLEOTIDE SEQUENCE [LARGE SCALE GENOMIC DNA]</scope>
    <source>
        <strain evidence="10 11">T01R-27</strain>
    </source>
</reference>
<organism evidence="10 11">
    <name type="scientific">Pedobacter ginsengisoli</name>
    <dbReference type="NCBI Taxonomy" id="363852"/>
    <lineage>
        <taxon>Bacteria</taxon>
        <taxon>Pseudomonadati</taxon>
        <taxon>Bacteroidota</taxon>
        <taxon>Sphingobacteriia</taxon>
        <taxon>Sphingobacteriales</taxon>
        <taxon>Sphingobacteriaceae</taxon>
        <taxon>Pedobacter</taxon>
    </lineage>
</organism>
<dbReference type="OrthoDB" id="107551at2"/>
<dbReference type="InterPro" id="IPR000933">
    <property type="entry name" value="Glyco_hydro_29"/>
</dbReference>
<keyword evidence="11" id="KW-1185">Reference proteome</keyword>
<dbReference type="PANTHER" id="PTHR10030:SF37">
    <property type="entry name" value="ALPHA-L-FUCOSIDASE-RELATED"/>
    <property type="match status" value="1"/>
</dbReference>
<evidence type="ECO:0000256" key="1">
    <source>
        <dbReference type="ARBA" id="ARBA00004071"/>
    </source>
</evidence>
<evidence type="ECO:0000256" key="3">
    <source>
        <dbReference type="ARBA" id="ARBA00012662"/>
    </source>
</evidence>
<gene>
    <name evidence="10" type="ORF">CPT03_02465</name>
</gene>
<evidence type="ECO:0000256" key="5">
    <source>
        <dbReference type="ARBA" id="ARBA00022801"/>
    </source>
</evidence>
<keyword evidence="4 7" id="KW-0732">Signal</keyword>
<dbReference type="InterPro" id="IPR031919">
    <property type="entry name" value="Fucosidase_C"/>
</dbReference>